<keyword evidence="2" id="KW-1185">Reference proteome</keyword>
<comment type="caution">
    <text evidence="1">The sequence shown here is derived from an EMBL/GenBank/DDBJ whole genome shotgun (WGS) entry which is preliminary data.</text>
</comment>
<dbReference type="Proteomes" id="UP001234202">
    <property type="component" value="Unassembled WGS sequence"/>
</dbReference>
<gene>
    <name evidence="1" type="ORF">QFC24_006381</name>
</gene>
<name>A0ACC2X1B8_9TREE</name>
<protein>
    <submittedName>
        <fullName evidence="1">Uncharacterized protein</fullName>
    </submittedName>
</protein>
<organism evidence="1 2">
    <name type="scientific">Naganishia onofrii</name>
    <dbReference type="NCBI Taxonomy" id="1851511"/>
    <lineage>
        <taxon>Eukaryota</taxon>
        <taxon>Fungi</taxon>
        <taxon>Dikarya</taxon>
        <taxon>Basidiomycota</taxon>
        <taxon>Agaricomycotina</taxon>
        <taxon>Tremellomycetes</taxon>
        <taxon>Filobasidiales</taxon>
        <taxon>Filobasidiaceae</taxon>
        <taxon>Naganishia</taxon>
    </lineage>
</organism>
<evidence type="ECO:0000313" key="2">
    <source>
        <dbReference type="Proteomes" id="UP001234202"/>
    </source>
</evidence>
<evidence type="ECO:0000313" key="1">
    <source>
        <dbReference type="EMBL" id="KAJ9117667.1"/>
    </source>
</evidence>
<reference evidence="1" key="1">
    <citation type="submission" date="2023-04" db="EMBL/GenBank/DDBJ databases">
        <title>Draft Genome sequencing of Naganishia species isolated from polar environments using Oxford Nanopore Technology.</title>
        <authorList>
            <person name="Leo P."/>
            <person name="Venkateswaran K."/>
        </authorList>
    </citation>
    <scope>NUCLEOTIDE SEQUENCE</scope>
    <source>
        <strain evidence="1">DBVPG 5303</strain>
    </source>
</reference>
<dbReference type="EMBL" id="JASBWV010000031">
    <property type="protein sequence ID" value="KAJ9117667.1"/>
    <property type="molecule type" value="Genomic_DNA"/>
</dbReference>
<proteinExistence type="predicted"/>
<accession>A0ACC2X1B8</accession>
<sequence length="127" mass="13997">MPPVVAAITICPDRPPFPLKTASQWEAALDCISERVNRTIERLSGKAKCRGSNLLIYPVMNAAAFADACEWADATVSKLDELRAVAEKVGLSGDAEVEDWQVKLKDIDLRLRKAVEDARSRGRMSKL</sequence>